<dbReference type="GO" id="GO:0005789">
    <property type="term" value="C:endoplasmic reticulum membrane"/>
    <property type="evidence" value="ECO:0007669"/>
    <property type="project" value="UniProtKB-SubCell"/>
</dbReference>
<evidence type="ECO:0000256" key="8">
    <source>
        <dbReference type="ARBA" id="ARBA00022968"/>
    </source>
</evidence>
<name>A0A8R7PQJ8_TRIUA</name>
<dbReference type="PANTHER" id="PTHR10869">
    <property type="entry name" value="PROLYL 4-HYDROXYLASE ALPHA SUBUNIT"/>
    <property type="match status" value="1"/>
</dbReference>
<keyword evidence="10" id="KW-0560">Oxidoreductase</keyword>
<keyword evidence="17" id="KW-1185">Reference proteome</keyword>
<reference evidence="16" key="2">
    <citation type="submission" date="2018-03" db="EMBL/GenBank/DDBJ databases">
        <title>The Triticum urartu genome reveals the dynamic nature of wheat genome evolution.</title>
        <authorList>
            <person name="Ling H."/>
            <person name="Ma B."/>
            <person name="Shi X."/>
            <person name="Liu H."/>
            <person name="Dong L."/>
            <person name="Sun H."/>
            <person name="Cao Y."/>
            <person name="Gao Q."/>
            <person name="Zheng S."/>
            <person name="Li Y."/>
            <person name="Yu Y."/>
            <person name="Du H."/>
            <person name="Qi M."/>
            <person name="Li Y."/>
            <person name="Yu H."/>
            <person name="Cui Y."/>
            <person name="Wang N."/>
            <person name="Chen C."/>
            <person name="Wu H."/>
            <person name="Zhao Y."/>
            <person name="Zhang J."/>
            <person name="Li Y."/>
            <person name="Zhou W."/>
            <person name="Zhang B."/>
            <person name="Hu W."/>
            <person name="Eijk M."/>
            <person name="Tang J."/>
            <person name="Witsenboer H."/>
            <person name="Zhao S."/>
            <person name="Li Z."/>
            <person name="Zhang A."/>
            <person name="Wang D."/>
            <person name="Liang C."/>
        </authorList>
    </citation>
    <scope>NUCLEOTIDE SEQUENCE [LARGE SCALE GENOMIC DNA]</scope>
    <source>
        <strain evidence="16">cv. G1812</strain>
    </source>
</reference>
<dbReference type="SMART" id="SM00254">
    <property type="entry name" value="ShKT"/>
    <property type="match status" value="1"/>
</dbReference>
<dbReference type="AlphaFoldDB" id="A0A8R7PQJ8"/>
<evidence type="ECO:0000259" key="15">
    <source>
        <dbReference type="PROSITE" id="PS51670"/>
    </source>
</evidence>
<reference evidence="17" key="1">
    <citation type="journal article" date="2013" name="Nature">
        <title>Draft genome of the wheat A-genome progenitor Triticum urartu.</title>
        <authorList>
            <person name="Ling H.Q."/>
            <person name="Zhao S."/>
            <person name="Liu D."/>
            <person name="Wang J."/>
            <person name="Sun H."/>
            <person name="Zhang C."/>
            <person name="Fan H."/>
            <person name="Li D."/>
            <person name="Dong L."/>
            <person name="Tao Y."/>
            <person name="Gao C."/>
            <person name="Wu H."/>
            <person name="Li Y."/>
            <person name="Cui Y."/>
            <person name="Guo X."/>
            <person name="Zheng S."/>
            <person name="Wang B."/>
            <person name="Yu K."/>
            <person name="Liang Q."/>
            <person name="Yang W."/>
            <person name="Lou X."/>
            <person name="Chen J."/>
            <person name="Feng M."/>
            <person name="Jian J."/>
            <person name="Zhang X."/>
            <person name="Luo G."/>
            <person name="Jiang Y."/>
            <person name="Liu J."/>
            <person name="Wang Z."/>
            <person name="Sha Y."/>
            <person name="Zhang B."/>
            <person name="Wu H."/>
            <person name="Tang D."/>
            <person name="Shen Q."/>
            <person name="Xue P."/>
            <person name="Zou S."/>
            <person name="Wang X."/>
            <person name="Liu X."/>
            <person name="Wang F."/>
            <person name="Yang Y."/>
            <person name="An X."/>
            <person name="Dong Z."/>
            <person name="Zhang K."/>
            <person name="Zhang X."/>
            <person name="Luo M.C."/>
            <person name="Dvorak J."/>
            <person name="Tong Y."/>
            <person name="Wang J."/>
            <person name="Yang H."/>
            <person name="Li Z."/>
            <person name="Wang D."/>
            <person name="Zhang A."/>
            <person name="Wang J."/>
        </authorList>
    </citation>
    <scope>NUCLEOTIDE SEQUENCE</scope>
    <source>
        <strain evidence="17">cv. G1812</strain>
    </source>
</reference>
<evidence type="ECO:0000256" key="1">
    <source>
        <dbReference type="ARBA" id="ARBA00001961"/>
    </source>
</evidence>
<sequence length="350" mass="37944">MGSGAGALLALVAACLALAPPCALASSRKFGLDIAQPKLLNATNGSFTPSSHVDFDPSKSKRLSWHPRVFLYEGFLSHMECDHLVSMVIFPSTVSQLSPCIQVIYKKTTCIMLLKVMFSFLQAHGKIGSSVLVNDGATNISQNNIDAGLIFRLADSKDIVVSKIEDRISLWSFIPKEHGESMQILKYGANQSDPNKEETQSSSGANRLVTILMYLSDIKQGGETVFPRSELKDTQAKEGTPSECAGYAVKPVKGNTVLLFNSRPGGVADKDSQYEFCPVVEGEKWLAIKHMYASKIDKSKPSPASEDDDCTDEDGNCVSWAAAGECDKNPVFMIGSSDYYGTCRKSCHAC</sequence>
<proteinExistence type="inferred from homology"/>
<dbReference type="Gene3D" id="2.60.120.620">
    <property type="entry name" value="q2cbj1_9rhob like domain"/>
    <property type="match status" value="1"/>
</dbReference>
<evidence type="ECO:0000256" key="14">
    <source>
        <dbReference type="SAM" id="SignalP"/>
    </source>
</evidence>
<organism evidence="16 17">
    <name type="scientific">Triticum urartu</name>
    <name type="common">Red wild einkorn</name>
    <name type="synonym">Crithodium urartu</name>
    <dbReference type="NCBI Taxonomy" id="4572"/>
    <lineage>
        <taxon>Eukaryota</taxon>
        <taxon>Viridiplantae</taxon>
        <taxon>Streptophyta</taxon>
        <taxon>Embryophyta</taxon>
        <taxon>Tracheophyta</taxon>
        <taxon>Spermatophyta</taxon>
        <taxon>Magnoliopsida</taxon>
        <taxon>Liliopsida</taxon>
        <taxon>Poales</taxon>
        <taxon>Poaceae</taxon>
        <taxon>BOP clade</taxon>
        <taxon>Pooideae</taxon>
        <taxon>Triticodae</taxon>
        <taxon>Triticeae</taxon>
        <taxon>Triticinae</taxon>
        <taxon>Triticum</taxon>
    </lineage>
</organism>
<keyword evidence="11" id="KW-0408">Iron</keyword>
<accession>A0A8R7PQJ8</accession>
<reference evidence="16" key="3">
    <citation type="submission" date="2022-06" db="UniProtKB">
        <authorList>
            <consortium name="EnsemblPlants"/>
        </authorList>
    </citation>
    <scope>IDENTIFICATION</scope>
</reference>
<comment type="subcellular location">
    <subcellularLocation>
        <location evidence="2">Endoplasmic reticulum membrane</location>
        <topology evidence="2">Single-pass type II membrane protein</topology>
    </subcellularLocation>
</comment>
<dbReference type="EC" id="1.14.11.2" evidence="4"/>
<keyword evidence="6" id="KW-0479">Metal-binding</keyword>
<dbReference type="PROSITE" id="PS51670">
    <property type="entry name" value="SHKT"/>
    <property type="match status" value="1"/>
</dbReference>
<dbReference type="PANTHER" id="PTHR10869:SF148">
    <property type="entry name" value="PROCOLLAGEN-PROLINE 4-DIOXYGENASE"/>
    <property type="match status" value="1"/>
</dbReference>
<dbReference type="InterPro" id="IPR003582">
    <property type="entry name" value="ShKT_dom"/>
</dbReference>
<protein>
    <recommendedName>
        <fullName evidence="4">procollagen-proline 4-dioxygenase</fullName>
        <ecNumber evidence="4">1.14.11.2</ecNumber>
    </recommendedName>
</protein>
<dbReference type="SMART" id="SM00702">
    <property type="entry name" value="P4Hc"/>
    <property type="match status" value="1"/>
</dbReference>
<evidence type="ECO:0000256" key="10">
    <source>
        <dbReference type="ARBA" id="ARBA00023002"/>
    </source>
</evidence>
<evidence type="ECO:0000313" key="16">
    <source>
        <dbReference type="EnsemblPlants" id="TuG1812G0300001566.01.T05"/>
    </source>
</evidence>
<dbReference type="Proteomes" id="UP000015106">
    <property type="component" value="Chromosome 3"/>
</dbReference>
<keyword evidence="9" id="KW-1133">Transmembrane helix</keyword>
<feature type="domain" description="ShKT" evidence="15">
    <location>
        <begin position="310"/>
        <end position="350"/>
    </location>
</feature>
<keyword evidence="7" id="KW-0223">Dioxygenase</keyword>
<evidence type="ECO:0000256" key="11">
    <source>
        <dbReference type="ARBA" id="ARBA00023004"/>
    </source>
</evidence>
<evidence type="ECO:0000313" key="17">
    <source>
        <dbReference type="Proteomes" id="UP000015106"/>
    </source>
</evidence>
<dbReference type="GO" id="GO:0005506">
    <property type="term" value="F:iron ion binding"/>
    <property type="evidence" value="ECO:0007669"/>
    <property type="project" value="InterPro"/>
</dbReference>
<dbReference type="InterPro" id="IPR045054">
    <property type="entry name" value="P4HA-like"/>
</dbReference>
<dbReference type="GO" id="GO:0004656">
    <property type="term" value="F:procollagen-proline 4-dioxygenase activity"/>
    <property type="evidence" value="ECO:0007669"/>
    <property type="project" value="UniProtKB-EC"/>
</dbReference>
<comment type="similarity">
    <text evidence="3">Belongs to the P4HA family.</text>
</comment>
<evidence type="ECO:0000256" key="3">
    <source>
        <dbReference type="ARBA" id="ARBA00006511"/>
    </source>
</evidence>
<gene>
    <name evidence="16" type="primary">LOC125543754</name>
</gene>
<keyword evidence="5" id="KW-0812">Transmembrane</keyword>
<evidence type="ECO:0000256" key="4">
    <source>
        <dbReference type="ARBA" id="ARBA00012269"/>
    </source>
</evidence>
<feature type="chain" id="PRO_5035794935" description="procollagen-proline 4-dioxygenase" evidence="14">
    <location>
        <begin position="26"/>
        <end position="350"/>
    </location>
</feature>
<evidence type="ECO:0000256" key="5">
    <source>
        <dbReference type="ARBA" id="ARBA00022692"/>
    </source>
</evidence>
<dbReference type="Gramene" id="TuG1812G0300001566.01.T05">
    <property type="protein sequence ID" value="TuG1812G0300001566.01.T05"/>
    <property type="gene ID" value="TuG1812G0300001566.01"/>
</dbReference>
<dbReference type="EnsemblPlants" id="TuG1812G0300001566.01.T05">
    <property type="protein sequence ID" value="TuG1812G0300001566.01.T05"/>
    <property type="gene ID" value="TuG1812G0300001566.01"/>
</dbReference>
<comment type="cofactor">
    <cofactor evidence="1">
        <name>L-ascorbate</name>
        <dbReference type="ChEBI" id="CHEBI:38290"/>
    </cofactor>
</comment>
<feature type="signal peptide" evidence="14">
    <location>
        <begin position="1"/>
        <end position="25"/>
    </location>
</feature>
<keyword evidence="8" id="KW-0735">Signal-anchor</keyword>
<evidence type="ECO:0000256" key="9">
    <source>
        <dbReference type="ARBA" id="ARBA00022989"/>
    </source>
</evidence>
<keyword evidence="14" id="KW-0732">Signal</keyword>
<keyword evidence="12" id="KW-0472">Membrane</keyword>
<dbReference type="InterPro" id="IPR006620">
    <property type="entry name" value="Pro_4_hyd_alph"/>
</dbReference>
<evidence type="ECO:0000256" key="6">
    <source>
        <dbReference type="ARBA" id="ARBA00022723"/>
    </source>
</evidence>
<dbReference type="GO" id="GO:0031418">
    <property type="term" value="F:L-ascorbic acid binding"/>
    <property type="evidence" value="ECO:0007669"/>
    <property type="project" value="InterPro"/>
</dbReference>
<evidence type="ECO:0000256" key="13">
    <source>
        <dbReference type="ARBA" id="ARBA00049169"/>
    </source>
</evidence>
<evidence type="ECO:0000256" key="12">
    <source>
        <dbReference type="ARBA" id="ARBA00023136"/>
    </source>
</evidence>
<evidence type="ECO:0000256" key="7">
    <source>
        <dbReference type="ARBA" id="ARBA00022964"/>
    </source>
</evidence>
<comment type="catalytic activity">
    <reaction evidence="13">
        <text>L-prolyl-[collagen] + 2-oxoglutarate + O2 = trans-4-hydroxy-L-prolyl-[collagen] + succinate + CO2</text>
        <dbReference type="Rhea" id="RHEA:18945"/>
        <dbReference type="Rhea" id="RHEA-COMP:11676"/>
        <dbReference type="Rhea" id="RHEA-COMP:11680"/>
        <dbReference type="ChEBI" id="CHEBI:15379"/>
        <dbReference type="ChEBI" id="CHEBI:16526"/>
        <dbReference type="ChEBI" id="CHEBI:16810"/>
        <dbReference type="ChEBI" id="CHEBI:30031"/>
        <dbReference type="ChEBI" id="CHEBI:50342"/>
        <dbReference type="ChEBI" id="CHEBI:61965"/>
        <dbReference type="EC" id="1.14.11.2"/>
    </reaction>
</comment>
<evidence type="ECO:0000256" key="2">
    <source>
        <dbReference type="ARBA" id="ARBA00004648"/>
    </source>
</evidence>